<dbReference type="GO" id="GO:0051604">
    <property type="term" value="P:protein maturation"/>
    <property type="evidence" value="ECO:0007669"/>
    <property type="project" value="InterPro"/>
</dbReference>
<dbReference type="InterPro" id="IPR027417">
    <property type="entry name" value="P-loop_NTPase"/>
</dbReference>
<dbReference type="GO" id="GO:0005525">
    <property type="term" value="F:GTP binding"/>
    <property type="evidence" value="ECO:0007669"/>
    <property type="project" value="UniProtKB-KW"/>
</dbReference>
<dbReference type="Gene3D" id="3.40.50.300">
    <property type="entry name" value="P-loop containing nucleotide triphosphate hydrolases"/>
    <property type="match status" value="1"/>
</dbReference>
<reference evidence="9 10" key="1">
    <citation type="journal article" date="2017" name="BMC Genomics">
        <title>Genome sequencing of 39 Akkermansia muciniphila isolates reveals its population structure, genomic and functional diverisity, and global distribution in mammalian gut microbiotas.</title>
        <authorList>
            <person name="Guo X."/>
            <person name="Li S."/>
            <person name="Zhang J."/>
            <person name="Wu F."/>
            <person name="Li X."/>
            <person name="Wu D."/>
            <person name="Zhang M."/>
            <person name="Ou Z."/>
            <person name="Jie Z."/>
            <person name="Yan Q."/>
            <person name="Li P."/>
            <person name="Yi J."/>
            <person name="Peng Y."/>
        </authorList>
    </citation>
    <scope>NUCLEOTIDE SEQUENCE [LARGE SCALE GENOMIC DNA]</scope>
    <source>
        <strain evidence="9 10">GP43</strain>
    </source>
</reference>
<keyword evidence="7" id="KW-0342">GTP-binding</keyword>
<dbReference type="GO" id="GO:0016151">
    <property type="term" value="F:nickel cation binding"/>
    <property type="evidence" value="ECO:0007669"/>
    <property type="project" value="InterPro"/>
</dbReference>
<dbReference type="GO" id="GO:0008270">
    <property type="term" value="F:zinc ion binding"/>
    <property type="evidence" value="ECO:0007669"/>
    <property type="project" value="TreeGrafter"/>
</dbReference>
<sequence length="246" mass="26782">MCKECGCGGELSHESHGHGMDVHVPVLDANDRLAERNRGFFAAKNLLVINVFSSPGSGKTSLLQKTAEMLRGRVRMGVIVGDLATDNDAERLSRADIPVVQITTGTMCHLDARMIAEAMKKMPLDDLDVLIIENVGNLVCPASYDLGEGVRVVLLSVTEGEDKPLKYPPMFHSADVALVTKSDLADAVDFNRDAALSALNKVAHHAHVIEVSSKTGEGMEAWCEEIVERARRAREGTIQHHGHHHH</sequence>
<accession>A0AAP8NNI4</accession>
<keyword evidence="2" id="KW-0533">Nickel</keyword>
<feature type="domain" description="CobW/HypB/UreG nucleotide-binding" evidence="8">
    <location>
        <begin position="48"/>
        <end position="208"/>
    </location>
</feature>
<evidence type="ECO:0000256" key="3">
    <source>
        <dbReference type="ARBA" id="ARBA00022723"/>
    </source>
</evidence>
<evidence type="ECO:0000256" key="6">
    <source>
        <dbReference type="ARBA" id="ARBA00022833"/>
    </source>
</evidence>
<evidence type="ECO:0000256" key="1">
    <source>
        <dbReference type="ARBA" id="ARBA00006211"/>
    </source>
</evidence>
<comment type="similarity">
    <text evidence="1">Belongs to the SIMIBI class G3E GTPase family. HypB/HupM subfamily.</text>
</comment>
<dbReference type="GO" id="GO:0003924">
    <property type="term" value="F:GTPase activity"/>
    <property type="evidence" value="ECO:0007669"/>
    <property type="project" value="InterPro"/>
</dbReference>
<gene>
    <name evidence="9" type="primary">hypB</name>
    <name evidence="9" type="ORF">CXU09_02645</name>
</gene>
<dbReference type="InterPro" id="IPR004392">
    <property type="entry name" value="Hyd_mat_HypB"/>
</dbReference>
<keyword evidence="6" id="KW-0862">Zinc</keyword>
<keyword evidence="3" id="KW-0479">Metal-binding</keyword>
<evidence type="ECO:0000256" key="5">
    <source>
        <dbReference type="ARBA" id="ARBA00022801"/>
    </source>
</evidence>
<dbReference type="AlphaFoldDB" id="A0AAP8NNI4"/>
<name>A0AAP8NNI4_9BACT</name>
<dbReference type="Proteomes" id="UP000235914">
    <property type="component" value="Unassembled WGS sequence"/>
</dbReference>
<comment type="caution">
    <text evidence="9">The sequence shown here is derived from an EMBL/GenBank/DDBJ whole genome shotgun (WGS) entry which is preliminary data.</text>
</comment>
<dbReference type="CDD" id="cd05390">
    <property type="entry name" value="HypB"/>
    <property type="match status" value="1"/>
</dbReference>
<dbReference type="InterPro" id="IPR003495">
    <property type="entry name" value="CobW/HypB/UreG_nucleotide-bd"/>
</dbReference>
<keyword evidence="4" id="KW-0547">Nucleotide-binding</keyword>
<dbReference type="NCBIfam" id="TIGR00073">
    <property type="entry name" value="hypB"/>
    <property type="match status" value="1"/>
</dbReference>
<evidence type="ECO:0000313" key="10">
    <source>
        <dbReference type="Proteomes" id="UP000235914"/>
    </source>
</evidence>
<dbReference type="PIRSF" id="PIRSF005624">
    <property type="entry name" value="Ni-bind_GTPase"/>
    <property type="match status" value="1"/>
</dbReference>
<dbReference type="SUPFAM" id="SSF52540">
    <property type="entry name" value="P-loop containing nucleoside triphosphate hydrolases"/>
    <property type="match status" value="1"/>
</dbReference>
<evidence type="ECO:0000256" key="4">
    <source>
        <dbReference type="ARBA" id="ARBA00022741"/>
    </source>
</evidence>
<evidence type="ECO:0000313" key="9">
    <source>
        <dbReference type="EMBL" id="PNC57970.1"/>
    </source>
</evidence>
<evidence type="ECO:0000256" key="7">
    <source>
        <dbReference type="ARBA" id="ARBA00023134"/>
    </source>
</evidence>
<evidence type="ECO:0000256" key="2">
    <source>
        <dbReference type="ARBA" id="ARBA00022596"/>
    </source>
</evidence>
<protein>
    <submittedName>
        <fullName evidence="9">Hydrogenase accessory protein HypB</fullName>
    </submittedName>
</protein>
<dbReference type="PANTHER" id="PTHR30134">
    <property type="entry name" value="HYDROGENASE PROTEIN ASSEMBLY PROTEIN, NICKEL CHAPERONE"/>
    <property type="match status" value="1"/>
</dbReference>
<proteinExistence type="inferred from homology"/>
<organism evidence="9 10">
    <name type="scientific">Akkermansia muciniphila</name>
    <dbReference type="NCBI Taxonomy" id="239935"/>
    <lineage>
        <taxon>Bacteria</taxon>
        <taxon>Pseudomonadati</taxon>
        <taxon>Verrucomicrobiota</taxon>
        <taxon>Verrucomicrobiia</taxon>
        <taxon>Verrucomicrobiales</taxon>
        <taxon>Akkermansiaceae</taxon>
        <taxon>Akkermansia</taxon>
    </lineage>
</organism>
<evidence type="ECO:0000259" key="8">
    <source>
        <dbReference type="Pfam" id="PF02492"/>
    </source>
</evidence>
<dbReference type="Pfam" id="PF02492">
    <property type="entry name" value="cobW"/>
    <property type="match status" value="1"/>
</dbReference>
<dbReference type="EMBL" id="PJKN01000001">
    <property type="protein sequence ID" value="PNC57970.1"/>
    <property type="molecule type" value="Genomic_DNA"/>
</dbReference>
<dbReference type="PANTHER" id="PTHR30134:SF2">
    <property type="entry name" value="HYDROGENASE MATURATION FACTOR HYPB"/>
    <property type="match status" value="1"/>
</dbReference>
<keyword evidence="5" id="KW-0378">Hydrolase</keyword>